<evidence type="ECO:0000256" key="6">
    <source>
        <dbReference type="ARBA" id="ARBA00022729"/>
    </source>
</evidence>
<dbReference type="InterPro" id="IPR043142">
    <property type="entry name" value="PapC-like_C_sf"/>
</dbReference>
<evidence type="ECO:0000256" key="10">
    <source>
        <dbReference type="SAM" id="MobiDB-lite"/>
    </source>
</evidence>
<feature type="domain" description="PapC-like C-terminal" evidence="12">
    <location>
        <begin position="760"/>
        <end position="815"/>
    </location>
</feature>
<sequence length="861" mass="93954">MLSARLTPFGIVRRDILRFMIAIALSSCAYSALASDDIEFNTDVLDTKDRANFDLSQFSQRGFILPGNYNLLVYMNKQDLNEHPVVFYASETDPKKSEACLTPKIVELMALKEDSFKKLTWSRDGECLDISSLPGLTVQGDLASSSLNMSVPQAWLEYSEPDWDPPSRWEDGIPGVLFDYNMLGQLNRQESNNTSNNSLSGNGTAGANLGAWRLRADWQTRIDQVSGSPTERQWDWSRYYAYRAIPTLGAKLTLGEDFLNSAIFDSFRFSGASLATDDNMLPPNLRGYAPEITGVARTNARVVVSQQGRVLSETLVAAGPFRIQNLNSFVSGTLDVRVEELDGQVQQFQVNTASIPYLTRPGMVRYRIAAGKPSDIGHRSEGPVFGTGEFSWGINSGWSVFGGGISGENEYQAASIGIGRDLMEFGAVSVDMTQSWANLPDKGTLSGGSYRVNYSKNFQETGSQVTFAGYRFSERNFMSMSEYLDARYRGENVGGNKEMYTISFNQQFSDLGLSAYLNYSHQTYWDSSANDRYNLSLARYFDIGKFKNVSVTLSAYRNRYNESNDDGMYLSLSMPFGDRATISYSAAVNGRENSQRVGYANRIDEHNNYQINTGVARSGALVSGNYTHMGNSADINANASYQEGQYSSVGVGIQGGATVTAEGGALHRVNTLGGTRLLLDTQGVAGVPVQGYGSTVRTNQFGKAVVGDVNSYYRNRASIDIDNLADNVEARGTVAQVTLTEGAIGYRRFNVISGEKAMAMIRMADGSSPPFGATVLNENKQETGIVNDDGSTYLSGIKAGETMSVSWNGQAQCSVVLPKILSATVLANLLLPCQPIATGDKPPVSQQKSLVMESADMPPLS</sequence>
<dbReference type="InterPro" id="IPR042186">
    <property type="entry name" value="FimD_plug_dom"/>
</dbReference>
<organism evidence="14 15">
    <name type="scientific">Yersinia rohdei</name>
    <dbReference type="NCBI Taxonomy" id="29485"/>
    <lineage>
        <taxon>Bacteria</taxon>
        <taxon>Pseudomonadati</taxon>
        <taxon>Pseudomonadota</taxon>
        <taxon>Gammaproteobacteria</taxon>
        <taxon>Enterobacterales</taxon>
        <taxon>Yersiniaceae</taxon>
        <taxon>Yersinia</taxon>
    </lineage>
</organism>
<dbReference type="Gene3D" id="3.10.20.410">
    <property type="match status" value="1"/>
</dbReference>
<dbReference type="NCBIfam" id="NF011812">
    <property type="entry name" value="PRK15284.1"/>
    <property type="match status" value="1"/>
</dbReference>
<evidence type="ECO:0000259" key="13">
    <source>
        <dbReference type="Pfam" id="PF13954"/>
    </source>
</evidence>
<dbReference type="PROSITE" id="PS01151">
    <property type="entry name" value="FIMBRIAL_USHER"/>
    <property type="match status" value="1"/>
</dbReference>
<dbReference type="EMBL" id="CTKE01000009">
    <property type="protein sequence ID" value="CQI90416.1"/>
    <property type="molecule type" value="Genomic_DNA"/>
</dbReference>
<dbReference type="STRING" id="29485.CH64_3394"/>
<dbReference type="InterPro" id="IPR037224">
    <property type="entry name" value="PapC_N_sf"/>
</dbReference>
<dbReference type="PANTHER" id="PTHR30451:SF10">
    <property type="entry name" value="OUTER MEMBRANE USHER PROTEIN YFCU-RELATED"/>
    <property type="match status" value="1"/>
</dbReference>
<comment type="similarity">
    <text evidence="2 9">Belongs to the fimbrial export usher family.</text>
</comment>
<dbReference type="GO" id="GO:0009279">
    <property type="term" value="C:cell outer membrane"/>
    <property type="evidence" value="ECO:0007669"/>
    <property type="project" value="UniProtKB-SubCell"/>
</dbReference>
<reference evidence="14 15" key="1">
    <citation type="submission" date="2015-03" db="EMBL/GenBank/DDBJ databases">
        <authorList>
            <person name="Murphy D."/>
        </authorList>
    </citation>
    <scope>NUCLEOTIDE SEQUENCE [LARGE SCALE GENOMIC DNA]</scope>
    <source>
        <strain evidence="14 15">68/02</strain>
    </source>
</reference>
<feature type="domain" description="PapC N-terminal" evidence="13">
    <location>
        <begin position="39"/>
        <end position="182"/>
    </location>
</feature>
<dbReference type="InterPro" id="IPR018030">
    <property type="entry name" value="Fimbrial_membr_usher_CS"/>
</dbReference>
<dbReference type="Pfam" id="PF00577">
    <property type="entry name" value="Usher"/>
    <property type="match status" value="1"/>
</dbReference>
<evidence type="ECO:0000313" key="15">
    <source>
        <dbReference type="Proteomes" id="UP000042054"/>
    </source>
</evidence>
<accession>A0A0U1HTJ2</accession>
<proteinExistence type="inferred from homology"/>
<keyword evidence="5 9" id="KW-0812">Transmembrane</keyword>
<keyword evidence="9" id="KW-1029">Fimbrium biogenesis</keyword>
<keyword evidence="3 9" id="KW-0813">Transport</keyword>
<dbReference type="Gene3D" id="2.60.40.3110">
    <property type="match status" value="1"/>
</dbReference>
<dbReference type="Proteomes" id="UP000042054">
    <property type="component" value="Unassembled WGS sequence"/>
</dbReference>
<evidence type="ECO:0000256" key="1">
    <source>
        <dbReference type="ARBA" id="ARBA00004571"/>
    </source>
</evidence>
<dbReference type="InterPro" id="IPR025949">
    <property type="entry name" value="PapC-like_C"/>
</dbReference>
<feature type="signal peptide" evidence="11">
    <location>
        <begin position="1"/>
        <end position="34"/>
    </location>
</feature>
<dbReference type="GO" id="GO:0009297">
    <property type="term" value="P:pilus assembly"/>
    <property type="evidence" value="ECO:0007669"/>
    <property type="project" value="InterPro"/>
</dbReference>
<dbReference type="SUPFAM" id="SSF141729">
    <property type="entry name" value="FimD N-terminal domain-like"/>
    <property type="match status" value="1"/>
</dbReference>
<dbReference type="AlphaFoldDB" id="A0A0U1HTJ2"/>
<name>A0A0U1HTJ2_YERRO</name>
<evidence type="ECO:0000256" key="11">
    <source>
        <dbReference type="SAM" id="SignalP"/>
    </source>
</evidence>
<evidence type="ECO:0000256" key="5">
    <source>
        <dbReference type="ARBA" id="ARBA00022692"/>
    </source>
</evidence>
<dbReference type="GO" id="GO:0015473">
    <property type="term" value="F:fimbrial usher porin activity"/>
    <property type="evidence" value="ECO:0007669"/>
    <property type="project" value="InterPro"/>
</dbReference>
<dbReference type="Gene3D" id="2.60.40.2070">
    <property type="match status" value="1"/>
</dbReference>
<gene>
    <name evidence="14" type="primary">mrfC</name>
    <name evidence="14" type="ORF">ERS008555_02119</name>
</gene>
<keyword evidence="6 11" id="KW-0732">Signal</keyword>
<keyword evidence="4" id="KW-1134">Transmembrane beta strand</keyword>
<dbReference type="Pfam" id="PF13954">
    <property type="entry name" value="PapC_N"/>
    <property type="match status" value="1"/>
</dbReference>
<feature type="region of interest" description="Disordered" evidence="10">
    <location>
        <begin position="841"/>
        <end position="861"/>
    </location>
</feature>
<evidence type="ECO:0000256" key="8">
    <source>
        <dbReference type="ARBA" id="ARBA00023237"/>
    </source>
</evidence>
<protein>
    <submittedName>
        <fullName evidence="14">Fimbrial outer membrane usher protein</fullName>
    </submittedName>
</protein>
<evidence type="ECO:0000313" key="14">
    <source>
        <dbReference type="EMBL" id="CQI90416.1"/>
    </source>
</evidence>
<dbReference type="PANTHER" id="PTHR30451">
    <property type="entry name" value="OUTER MEMBRANE USHER PROTEIN"/>
    <property type="match status" value="1"/>
</dbReference>
<evidence type="ECO:0000256" key="9">
    <source>
        <dbReference type="RuleBase" id="RU003884"/>
    </source>
</evidence>
<feature type="chain" id="PRO_5006709412" evidence="11">
    <location>
        <begin position="35"/>
        <end position="861"/>
    </location>
</feature>
<keyword evidence="8 9" id="KW-0998">Cell outer membrane</keyword>
<evidence type="ECO:0000256" key="4">
    <source>
        <dbReference type="ARBA" id="ARBA00022452"/>
    </source>
</evidence>
<keyword evidence="7 9" id="KW-0472">Membrane</keyword>
<dbReference type="Gene3D" id="2.60.40.2610">
    <property type="entry name" value="Outer membrane usher protein FimD, plug domain"/>
    <property type="match status" value="1"/>
</dbReference>
<dbReference type="InterPro" id="IPR025885">
    <property type="entry name" value="PapC_N"/>
</dbReference>
<comment type="subcellular location">
    <subcellularLocation>
        <location evidence="1 9">Cell outer membrane</location>
        <topology evidence="1 9">Multi-pass membrane protein</topology>
    </subcellularLocation>
</comment>
<evidence type="ECO:0000259" key="12">
    <source>
        <dbReference type="Pfam" id="PF13953"/>
    </source>
</evidence>
<dbReference type="Pfam" id="PF13953">
    <property type="entry name" value="PapC_C"/>
    <property type="match status" value="1"/>
</dbReference>
<evidence type="ECO:0000256" key="7">
    <source>
        <dbReference type="ARBA" id="ARBA00023136"/>
    </source>
</evidence>
<dbReference type="RefSeq" id="WP_050534990.1">
    <property type="nucleotide sequence ID" value="NZ_CTKE01000009.1"/>
</dbReference>
<evidence type="ECO:0000256" key="2">
    <source>
        <dbReference type="ARBA" id="ARBA00008064"/>
    </source>
</evidence>
<evidence type="ECO:0000256" key="3">
    <source>
        <dbReference type="ARBA" id="ARBA00022448"/>
    </source>
</evidence>
<dbReference type="InterPro" id="IPR000015">
    <property type="entry name" value="Fimb_usher"/>
</dbReference>